<name>A0A8X7S1I0_BRACI</name>
<dbReference type="AlphaFoldDB" id="A0A8X7S1I0"/>
<accession>A0A8X7S1I0</accession>
<dbReference type="OrthoDB" id="1110572at2759"/>
<protein>
    <submittedName>
        <fullName evidence="1">Uncharacterized protein</fullName>
    </submittedName>
</protein>
<organism evidence="1 2">
    <name type="scientific">Brassica carinata</name>
    <name type="common">Ethiopian mustard</name>
    <name type="synonym">Abyssinian cabbage</name>
    <dbReference type="NCBI Taxonomy" id="52824"/>
    <lineage>
        <taxon>Eukaryota</taxon>
        <taxon>Viridiplantae</taxon>
        <taxon>Streptophyta</taxon>
        <taxon>Embryophyta</taxon>
        <taxon>Tracheophyta</taxon>
        <taxon>Spermatophyta</taxon>
        <taxon>Magnoliopsida</taxon>
        <taxon>eudicotyledons</taxon>
        <taxon>Gunneridae</taxon>
        <taxon>Pentapetalae</taxon>
        <taxon>rosids</taxon>
        <taxon>malvids</taxon>
        <taxon>Brassicales</taxon>
        <taxon>Brassicaceae</taxon>
        <taxon>Brassiceae</taxon>
        <taxon>Brassica</taxon>
    </lineage>
</organism>
<proteinExistence type="predicted"/>
<dbReference type="Proteomes" id="UP000886595">
    <property type="component" value="Unassembled WGS sequence"/>
</dbReference>
<sequence>MVNGMVFLSDLQTGRSSSFVQVRLLYFWEVRSVRCGGELMGVDMLLLDSQKKYVMAEREYRHWYSV</sequence>
<reference evidence="1 2" key="1">
    <citation type="submission" date="2020-02" db="EMBL/GenBank/DDBJ databases">
        <authorList>
            <person name="Ma Q."/>
            <person name="Huang Y."/>
            <person name="Song X."/>
            <person name="Pei D."/>
        </authorList>
    </citation>
    <scope>NUCLEOTIDE SEQUENCE [LARGE SCALE GENOMIC DNA]</scope>
    <source>
        <strain evidence="1">Sxm20200214</strain>
        <tissue evidence="1">Leaf</tissue>
    </source>
</reference>
<comment type="caution">
    <text evidence="1">The sequence shown here is derived from an EMBL/GenBank/DDBJ whole genome shotgun (WGS) entry which is preliminary data.</text>
</comment>
<keyword evidence="2" id="KW-1185">Reference proteome</keyword>
<dbReference type="EMBL" id="JAAMPC010000008">
    <property type="protein sequence ID" value="KAG2298280.1"/>
    <property type="molecule type" value="Genomic_DNA"/>
</dbReference>
<gene>
    <name evidence="1" type="ORF">Bca52824_034752</name>
</gene>
<evidence type="ECO:0000313" key="1">
    <source>
        <dbReference type="EMBL" id="KAG2298280.1"/>
    </source>
</evidence>
<evidence type="ECO:0000313" key="2">
    <source>
        <dbReference type="Proteomes" id="UP000886595"/>
    </source>
</evidence>